<name>A0ABN8MSF2_9CNID</name>
<keyword evidence="2" id="KW-1185">Reference proteome</keyword>
<organism evidence="1 2">
    <name type="scientific">Porites evermanni</name>
    <dbReference type="NCBI Taxonomy" id="104178"/>
    <lineage>
        <taxon>Eukaryota</taxon>
        <taxon>Metazoa</taxon>
        <taxon>Cnidaria</taxon>
        <taxon>Anthozoa</taxon>
        <taxon>Hexacorallia</taxon>
        <taxon>Scleractinia</taxon>
        <taxon>Fungiina</taxon>
        <taxon>Poritidae</taxon>
        <taxon>Porites</taxon>
    </lineage>
</organism>
<evidence type="ECO:0000313" key="1">
    <source>
        <dbReference type="EMBL" id="CAH3032417.1"/>
    </source>
</evidence>
<dbReference type="Proteomes" id="UP001159427">
    <property type="component" value="Unassembled WGS sequence"/>
</dbReference>
<sequence length="129" mass="15143">MRFLQTHSTHWRATCSYPTHGIDFRDYLRGNFKDFNIFDFVGECQCKKVEYVNIREHVGTDLTAPFWQKLNTWTLHIDSTYTHCQFKTAKSGAASSEDNFGWYGDGISNKFRRTQGDQSTTQWWFGAHL</sequence>
<dbReference type="EMBL" id="CALNXI010000678">
    <property type="protein sequence ID" value="CAH3032417.1"/>
    <property type="molecule type" value="Genomic_DNA"/>
</dbReference>
<accession>A0ABN8MSF2</accession>
<gene>
    <name evidence="1" type="ORF">PEVE_00038993</name>
</gene>
<proteinExistence type="predicted"/>
<evidence type="ECO:0000313" key="2">
    <source>
        <dbReference type="Proteomes" id="UP001159427"/>
    </source>
</evidence>
<protein>
    <submittedName>
        <fullName evidence="1">Uncharacterized protein</fullName>
    </submittedName>
</protein>
<reference evidence="1 2" key="1">
    <citation type="submission" date="2022-05" db="EMBL/GenBank/DDBJ databases">
        <authorList>
            <consortium name="Genoscope - CEA"/>
            <person name="William W."/>
        </authorList>
    </citation>
    <scope>NUCLEOTIDE SEQUENCE [LARGE SCALE GENOMIC DNA]</scope>
</reference>
<comment type="caution">
    <text evidence="1">The sequence shown here is derived from an EMBL/GenBank/DDBJ whole genome shotgun (WGS) entry which is preliminary data.</text>
</comment>